<keyword evidence="5" id="KW-1185">Reference proteome</keyword>
<feature type="compositionally biased region" description="Acidic residues" evidence="3">
    <location>
        <begin position="33"/>
        <end position="49"/>
    </location>
</feature>
<evidence type="ECO:0000256" key="2">
    <source>
        <dbReference type="PIRSR" id="PIRSR613078-2"/>
    </source>
</evidence>
<dbReference type="InterPro" id="IPR029033">
    <property type="entry name" value="His_PPase_superfam"/>
</dbReference>
<feature type="compositionally biased region" description="Low complexity" evidence="3">
    <location>
        <begin position="80"/>
        <end position="92"/>
    </location>
</feature>
<dbReference type="PIRSF" id="PIRSF036920">
    <property type="entry name" value="X4Y4"/>
    <property type="match status" value="1"/>
</dbReference>
<dbReference type="AlphaFoldDB" id="A0AA38LML9"/>
<reference evidence="4 5" key="1">
    <citation type="journal article" date="2021" name="Nat. Plants">
        <title>The Taxus genome provides insights into paclitaxel biosynthesis.</title>
        <authorList>
            <person name="Xiong X."/>
            <person name="Gou J."/>
            <person name="Liao Q."/>
            <person name="Li Y."/>
            <person name="Zhou Q."/>
            <person name="Bi G."/>
            <person name="Li C."/>
            <person name="Du R."/>
            <person name="Wang X."/>
            <person name="Sun T."/>
            <person name="Guo L."/>
            <person name="Liang H."/>
            <person name="Lu P."/>
            <person name="Wu Y."/>
            <person name="Zhang Z."/>
            <person name="Ro D.K."/>
            <person name="Shang Y."/>
            <person name="Huang S."/>
            <person name="Yan J."/>
        </authorList>
    </citation>
    <scope>NUCLEOTIDE SEQUENCE [LARGE SCALE GENOMIC DNA]</scope>
    <source>
        <strain evidence="4">Ta-2019</strain>
    </source>
</reference>
<dbReference type="PANTHER" id="PTHR47927">
    <property type="entry name" value="PUTATIVE-RELATED"/>
    <property type="match status" value="1"/>
</dbReference>
<dbReference type="SUPFAM" id="SSF53254">
    <property type="entry name" value="Phosphoglycerate mutase-like"/>
    <property type="match status" value="1"/>
</dbReference>
<sequence>FVENAEAQGLRFHSFLTPISEMGLIQSTHEGSAEEGEEDLEEEHPEEEAAAAAAGLLQQQQDKQSRKVLEQEPEVLPCHPSASPLSPQISSSGTPYLGPSVRVWDPYHVLSQTHFSPPVNHHSLTTNSFNHPHHCNGGFDGSEEDLLIEVYLIHHAESTMDDTPDLIGGRCPSATLTPNGERQARALAVFLNSQGLRFDEVYSSPLERAKHTALFVCQEMNISEEKIECSDRLIEMSQGHWEGYHFSDVYSPEIVNIINRSQPDFCAPGGESERQVEFRMVEFLNNKVLQRPVRSTQMDFAQHQSNTKVYGSHNYLMQVHPVEDGDGSTVSQWELLNRQKHLAKRKSGKSRLHFVTTGDNETDDELSPRDSNNYRQVQEKTRRQSECVGIFTHEMAIKCLLTGLLGSNPQMGHRLCIDNSSMTVLRHSSKTGWKIERINDTAHLRLLYEKLFPH</sequence>
<dbReference type="Gene3D" id="3.40.50.1240">
    <property type="entry name" value="Phosphoglycerate mutase-like"/>
    <property type="match status" value="2"/>
</dbReference>
<comment type="caution">
    <text evidence="4">The sequence shown here is derived from an EMBL/GenBank/DDBJ whole genome shotgun (WGS) entry which is preliminary data.</text>
</comment>
<protein>
    <submittedName>
        <fullName evidence="4">Uncharacterized protein</fullName>
    </submittedName>
</protein>
<dbReference type="Proteomes" id="UP000824469">
    <property type="component" value="Unassembled WGS sequence"/>
</dbReference>
<evidence type="ECO:0000313" key="4">
    <source>
        <dbReference type="EMBL" id="KAH9329271.1"/>
    </source>
</evidence>
<evidence type="ECO:0000313" key="5">
    <source>
        <dbReference type="Proteomes" id="UP000824469"/>
    </source>
</evidence>
<dbReference type="Pfam" id="PF00300">
    <property type="entry name" value="His_Phos_1"/>
    <property type="match status" value="2"/>
</dbReference>
<proteinExistence type="predicted"/>
<name>A0AA38LML9_TAXCH</name>
<organism evidence="4 5">
    <name type="scientific">Taxus chinensis</name>
    <name type="common">Chinese yew</name>
    <name type="synonym">Taxus wallichiana var. chinensis</name>
    <dbReference type="NCBI Taxonomy" id="29808"/>
    <lineage>
        <taxon>Eukaryota</taxon>
        <taxon>Viridiplantae</taxon>
        <taxon>Streptophyta</taxon>
        <taxon>Embryophyta</taxon>
        <taxon>Tracheophyta</taxon>
        <taxon>Spermatophyta</taxon>
        <taxon>Pinopsida</taxon>
        <taxon>Pinidae</taxon>
        <taxon>Conifers II</taxon>
        <taxon>Cupressales</taxon>
        <taxon>Taxaceae</taxon>
        <taxon>Taxus</taxon>
    </lineage>
</organism>
<feature type="non-terminal residue" evidence="4">
    <location>
        <position position="1"/>
    </location>
</feature>
<dbReference type="EMBL" id="JAHRHJ020000001">
    <property type="protein sequence ID" value="KAH9329271.1"/>
    <property type="molecule type" value="Genomic_DNA"/>
</dbReference>
<accession>A0AA38LML9</accession>
<dbReference type="InterPro" id="IPR013078">
    <property type="entry name" value="His_Pase_superF_clade-1"/>
</dbReference>
<dbReference type="InterPro" id="IPR017070">
    <property type="entry name" value="UCP036920_PGAM-like_plant"/>
</dbReference>
<evidence type="ECO:0000256" key="3">
    <source>
        <dbReference type="SAM" id="MobiDB-lite"/>
    </source>
</evidence>
<gene>
    <name evidence="4" type="ORF">KI387_001379</name>
</gene>
<dbReference type="CDD" id="cd07067">
    <property type="entry name" value="HP_PGM_like"/>
    <property type="match status" value="1"/>
</dbReference>
<dbReference type="OMA" id="VEFRMIQ"/>
<dbReference type="SMART" id="SM00855">
    <property type="entry name" value="PGAM"/>
    <property type="match status" value="1"/>
</dbReference>
<feature type="binding site" evidence="2">
    <location>
        <position position="208"/>
    </location>
    <ligand>
        <name>substrate</name>
    </ligand>
</feature>
<dbReference type="PANTHER" id="PTHR47927:SF2">
    <property type="entry name" value="PHOSPHOGLYCERATE MUTASE FAMILY PROTEIN"/>
    <property type="match status" value="1"/>
</dbReference>
<feature type="active site" description="Tele-phosphohistidine intermediate" evidence="1">
    <location>
        <position position="155"/>
    </location>
</feature>
<feature type="region of interest" description="Disordered" evidence="3">
    <location>
        <begin position="27"/>
        <end position="92"/>
    </location>
</feature>
<evidence type="ECO:0000256" key="1">
    <source>
        <dbReference type="PIRSR" id="PIRSR613078-1"/>
    </source>
</evidence>
<feature type="active site" description="Proton donor/acceptor" evidence="1">
    <location>
        <position position="235"/>
    </location>
</feature>